<dbReference type="OrthoDB" id="3773913at2"/>
<evidence type="ECO:0000313" key="3">
    <source>
        <dbReference type="Proteomes" id="UP000295578"/>
    </source>
</evidence>
<dbReference type="InterPro" id="IPR013762">
    <property type="entry name" value="Integrase-like_cat_sf"/>
</dbReference>
<protein>
    <recommendedName>
        <fullName evidence="4">Integrase</fullName>
    </recommendedName>
</protein>
<comment type="caution">
    <text evidence="2">The sequence shown here is derived from an EMBL/GenBank/DDBJ whole genome shotgun (WGS) entry which is preliminary data.</text>
</comment>
<dbReference type="Proteomes" id="UP000295578">
    <property type="component" value="Unassembled WGS sequence"/>
</dbReference>
<evidence type="ECO:0000313" key="2">
    <source>
        <dbReference type="EMBL" id="TDD63533.1"/>
    </source>
</evidence>
<dbReference type="InterPro" id="IPR011010">
    <property type="entry name" value="DNA_brk_join_enz"/>
</dbReference>
<evidence type="ECO:0000256" key="1">
    <source>
        <dbReference type="ARBA" id="ARBA00023172"/>
    </source>
</evidence>
<keyword evidence="3" id="KW-1185">Reference proteome</keyword>
<dbReference type="SUPFAM" id="SSF56349">
    <property type="entry name" value="DNA breaking-rejoining enzymes"/>
    <property type="match status" value="1"/>
</dbReference>
<dbReference type="GO" id="GO:0006310">
    <property type="term" value="P:DNA recombination"/>
    <property type="evidence" value="ECO:0007669"/>
    <property type="project" value="UniProtKB-KW"/>
</dbReference>
<reference evidence="2 3" key="1">
    <citation type="submission" date="2019-03" db="EMBL/GenBank/DDBJ databases">
        <title>Draft genome sequences of novel Actinobacteria.</title>
        <authorList>
            <person name="Sahin N."/>
            <person name="Ay H."/>
            <person name="Saygin H."/>
        </authorList>
    </citation>
    <scope>NUCLEOTIDE SEQUENCE [LARGE SCALE GENOMIC DNA]</scope>
    <source>
        <strain evidence="2 3">DSM 45941</strain>
    </source>
</reference>
<organism evidence="2 3">
    <name type="scientific">Actinomadura darangshiensis</name>
    <dbReference type="NCBI Taxonomy" id="705336"/>
    <lineage>
        <taxon>Bacteria</taxon>
        <taxon>Bacillati</taxon>
        <taxon>Actinomycetota</taxon>
        <taxon>Actinomycetes</taxon>
        <taxon>Streptosporangiales</taxon>
        <taxon>Thermomonosporaceae</taxon>
        <taxon>Actinomadura</taxon>
    </lineage>
</organism>
<sequence>MASPLAGRPYDLRHSGVTLALNAGVPAPEVARRAGHGVDVLLRVYAGCIDGHEQMWNGRIEDALKDND</sequence>
<dbReference type="GO" id="GO:0003677">
    <property type="term" value="F:DNA binding"/>
    <property type="evidence" value="ECO:0007669"/>
    <property type="project" value="InterPro"/>
</dbReference>
<dbReference type="GO" id="GO:0015074">
    <property type="term" value="P:DNA integration"/>
    <property type="evidence" value="ECO:0007669"/>
    <property type="project" value="InterPro"/>
</dbReference>
<dbReference type="Gene3D" id="1.10.443.10">
    <property type="entry name" value="Intergrase catalytic core"/>
    <property type="match status" value="1"/>
</dbReference>
<evidence type="ECO:0008006" key="4">
    <source>
        <dbReference type="Google" id="ProtNLM"/>
    </source>
</evidence>
<name>A0A4R4ZWF1_9ACTN</name>
<dbReference type="EMBL" id="SMKY01000411">
    <property type="protein sequence ID" value="TDD63533.1"/>
    <property type="molecule type" value="Genomic_DNA"/>
</dbReference>
<accession>A0A4R4ZWF1</accession>
<proteinExistence type="predicted"/>
<dbReference type="RefSeq" id="WP_132205315.1">
    <property type="nucleotide sequence ID" value="NZ_SMKY01000411.1"/>
</dbReference>
<dbReference type="AlphaFoldDB" id="A0A4R4ZWF1"/>
<keyword evidence="1" id="KW-0233">DNA recombination</keyword>
<gene>
    <name evidence="2" type="ORF">E1293_43090</name>
</gene>